<gene>
    <name evidence="1" type="ORF">LQ384_28670</name>
</gene>
<proteinExistence type="predicted"/>
<evidence type="ECO:0000313" key="2">
    <source>
        <dbReference type="Proteomes" id="UP001198630"/>
    </source>
</evidence>
<reference evidence="1" key="1">
    <citation type="submission" date="2021-11" db="EMBL/GenBank/DDBJ databases">
        <title>Development of a sustainable strategy for remediation of hydrocarbon-contaminated territories based on the waste exchange concept.</title>
        <authorList>
            <person name="Elkin A."/>
        </authorList>
    </citation>
    <scope>NUCLEOTIDE SEQUENCE</scope>
    <source>
        <strain evidence="1">IEGM 757</strain>
    </source>
</reference>
<evidence type="ECO:0000313" key="1">
    <source>
        <dbReference type="EMBL" id="MCD2115050.1"/>
    </source>
</evidence>
<protein>
    <recommendedName>
        <fullName evidence="3">DUF2384 domain-containing protein</fullName>
    </recommendedName>
</protein>
<dbReference type="Proteomes" id="UP001198630">
    <property type="component" value="Unassembled WGS sequence"/>
</dbReference>
<name>A0AAW4XQS0_RHORH</name>
<comment type="caution">
    <text evidence="1">The sequence shown here is derived from an EMBL/GenBank/DDBJ whole genome shotgun (WGS) entry which is preliminary data.</text>
</comment>
<evidence type="ECO:0008006" key="3">
    <source>
        <dbReference type="Google" id="ProtNLM"/>
    </source>
</evidence>
<dbReference type="EMBL" id="JAJNCO010000044">
    <property type="protein sequence ID" value="MCD2115050.1"/>
    <property type="molecule type" value="Genomic_DNA"/>
</dbReference>
<accession>A0AAW4XQS0</accession>
<organism evidence="1 2">
    <name type="scientific">Rhodococcus rhodochrous</name>
    <dbReference type="NCBI Taxonomy" id="1829"/>
    <lineage>
        <taxon>Bacteria</taxon>
        <taxon>Bacillati</taxon>
        <taxon>Actinomycetota</taxon>
        <taxon>Actinomycetes</taxon>
        <taxon>Mycobacteriales</taxon>
        <taxon>Nocardiaceae</taxon>
        <taxon>Rhodococcus</taxon>
    </lineage>
</organism>
<sequence>MSLHRSTARKRHPKLAGHRAPRATIAAAAQHLHVAERHHAPITPDARRRLSDLSNTELIDVLASELASRPDMRLVRNQVTALLAMAPTLTDRSQATELGAYLVDNAIEQAELEKATRRHILDHPMLTAAQVATVLRRDPADRSVASRLRAAGKVVALPVGNSYRYPAFQFDDATASVRDVVAAINARVDAAADPWGVASWWLSPSPRLPDGQTPADLAMDSDSKSHHKLERLASAVLPD</sequence>
<dbReference type="AlphaFoldDB" id="A0AAW4XQS0"/>
<dbReference type="RefSeq" id="WP_230792946.1">
    <property type="nucleotide sequence ID" value="NZ_JAJNCO010000044.1"/>
</dbReference>